<evidence type="ECO:0000313" key="1">
    <source>
        <dbReference type="EMBL" id="SCF00911.1"/>
    </source>
</evidence>
<dbReference type="EMBL" id="FMCT01000004">
    <property type="protein sequence ID" value="SCF00911.1"/>
    <property type="molecule type" value="Genomic_DNA"/>
</dbReference>
<sequence length="120" mass="12512">MSGLLIATHDQALHAIREHVERPDVAPVLRAVVIGVVDVHPGHPPMTTTPDPDCWGCNGAGWVDGVTEDGGGRQHCHCVCPWCLGCDEPLCTGPCETVAAVADALGLTAPSDQTEGDTRP</sequence>
<name>A0A1C4WYH3_9ACTN</name>
<protein>
    <submittedName>
        <fullName evidence="1">Uncharacterized protein</fullName>
    </submittedName>
</protein>
<dbReference type="RefSeq" id="WP_074474161.1">
    <property type="nucleotide sequence ID" value="NZ_FMCT01000004.1"/>
</dbReference>
<gene>
    <name evidence="1" type="ORF">GA0070563_10498</name>
</gene>
<keyword evidence="2" id="KW-1185">Reference proteome</keyword>
<dbReference type="AlphaFoldDB" id="A0A1C4WYH3"/>
<dbReference type="Proteomes" id="UP000183585">
    <property type="component" value="Unassembled WGS sequence"/>
</dbReference>
<organism evidence="1 2">
    <name type="scientific">Micromonospora carbonacea</name>
    <dbReference type="NCBI Taxonomy" id="47853"/>
    <lineage>
        <taxon>Bacteria</taxon>
        <taxon>Bacillati</taxon>
        <taxon>Actinomycetota</taxon>
        <taxon>Actinomycetes</taxon>
        <taxon>Micromonosporales</taxon>
        <taxon>Micromonosporaceae</taxon>
        <taxon>Micromonospora</taxon>
    </lineage>
</organism>
<reference evidence="2" key="1">
    <citation type="submission" date="2016-06" db="EMBL/GenBank/DDBJ databases">
        <authorList>
            <person name="Varghese N."/>
            <person name="Submissions Spin"/>
        </authorList>
    </citation>
    <scope>NUCLEOTIDE SEQUENCE [LARGE SCALE GENOMIC DNA]</scope>
    <source>
        <strain evidence="2">DSM 43168</strain>
    </source>
</reference>
<accession>A0A1C4WYH3</accession>
<proteinExistence type="predicted"/>
<evidence type="ECO:0000313" key="2">
    <source>
        <dbReference type="Proteomes" id="UP000183585"/>
    </source>
</evidence>